<dbReference type="EMBL" id="FOQZ01000001">
    <property type="protein sequence ID" value="SFI37088.1"/>
    <property type="molecule type" value="Genomic_DNA"/>
</dbReference>
<evidence type="ECO:0000256" key="1">
    <source>
        <dbReference type="SAM" id="Phobius"/>
    </source>
</evidence>
<sequence>MLALKRRVRGGRDEGSALVTVLMVMLVLTIGGLALATIVVNTSGLVVSSRSSAQSRAAADAGLAEALAVALRDADICDDTPIESDPVSGDLGAGSTYEVARDCVTLSGRVIFRAVGRSPGGATTTTEAVYEYNPVPVVQKEPALITRAPLNLSALKIQAVDAASPSTVWVIPDAGGSGDFTCNSGGALAGSVYLPAGTVFGVGGCEVTGDVYAEKDVTIGSGTKIHGDLVSLSGKVSVSGGSVIDGGIYGKGDVTLGGGPVIHGDVVSAFGSVTMSGGMTIDGSVHAKLNVTGTSLSSKFVQSIYAGANLNLSGGKPVARDRIMYGGTFTFPSGTQAAWAVTSVTKTSVQPIVAVPQLPNAPQWEGITQTDLDALVASGAFAKITWTGACAYSWYPEHAMINKIKSLTVPTIIDASACARLDLHQYSGVTGLKTDVIFVAPSFNIEDQDFESADGHEHRLWFVSPETLNRNCAGVPAISIDGSKMLPSGLTSKISAMIFTQCTVDFPNSGEGWRGSIQAGVMTGKPNYWYTPVGFPGSPPFGDDESGGPTGIATLGALLSRHDVATP</sequence>
<evidence type="ECO:0000313" key="3">
    <source>
        <dbReference type="Proteomes" id="UP000198702"/>
    </source>
</evidence>
<dbReference type="Proteomes" id="UP000198702">
    <property type="component" value="Unassembled WGS sequence"/>
</dbReference>
<accession>A0A7Z7CX19</accession>
<keyword evidence="1" id="KW-0472">Membrane</keyword>
<proteinExistence type="predicted"/>
<evidence type="ECO:0000313" key="2">
    <source>
        <dbReference type="EMBL" id="SFI37088.1"/>
    </source>
</evidence>
<keyword evidence="1" id="KW-1133">Transmembrane helix</keyword>
<dbReference type="RefSeq" id="WP_155947962.1">
    <property type="nucleotide sequence ID" value="NZ_FOQZ01000001.1"/>
</dbReference>
<organism evidence="2 3">
    <name type="scientific">Microbacterium saccharophilum</name>
    <dbReference type="NCBI Taxonomy" id="1213358"/>
    <lineage>
        <taxon>Bacteria</taxon>
        <taxon>Bacillati</taxon>
        <taxon>Actinomycetota</taxon>
        <taxon>Actinomycetes</taxon>
        <taxon>Micrococcales</taxon>
        <taxon>Microbacteriaceae</taxon>
        <taxon>Microbacterium</taxon>
    </lineage>
</organism>
<keyword evidence="1" id="KW-0812">Transmembrane</keyword>
<feature type="transmembrane region" description="Helical" evidence="1">
    <location>
        <begin position="21"/>
        <end position="40"/>
    </location>
</feature>
<comment type="caution">
    <text evidence="2">The sequence shown here is derived from an EMBL/GenBank/DDBJ whole genome shotgun (WGS) entry which is preliminary data.</text>
</comment>
<reference evidence="2 3" key="1">
    <citation type="submission" date="2016-10" db="EMBL/GenBank/DDBJ databases">
        <authorList>
            <person name="Varghese N."/>
            <person name="Submissions S."/>
        </authorList>
    </citation>
    <scope>NUCLEOTIDE SEQUENCE [LARGE SCALE GENOMIC DNA]</scope>
    <source>
        <strain evidence="2 3">UNC380MFSha3.1</strain>
    </source>
</reference>
<gene>
    <name evidence="2" type="ORF">SAMN04487751_1446</name>
</gene>
<name>A0A7Z7CX19_9MICO</name>
<protein>
    <submittedName>
        <fullName evidence="2">Tfp pilus assembly protein PilX</fullName>
    </submittedName>
</protein>
<dbReference type="AlphaFoldDB" id="A0A7Z7CX19"/>